<name>A0A2J9KSC0_9ACTO</name>
<dbReference type="GO" id="GO:0022857">
    <property type="term" value="F:transmembrane transporter activity"/>
    <property type="evidence" value="ECO:0007669"/>
    <property type="project" value="TreeGrafter"/>
</dbReference>
<evidence type="ECO:0000256" key="4">
    <source>
        <dbReference type="ARBA" id="ARBA00022989"/>
    </source>
</evidence>
<feature type="domain" description="MacB-like periplasmic core" evidence="9">
    <location>
        <begin position="21"/>
        <end position="235"/>
    </location>
</feature>
<sequence>MFFFLRIVFRALGRQFKARLMIALTVALGASLTTSMLAVMLDVGDKVNEELTSYGANIEILPQSVAAVSSLYNIDNTTTHGALQEADLPKIKEIFWSLAITDFSPYLYVPAATRDGAPVDVVGTWWKKTFISATGEKVTTGTANLRDWWQLDGKLPSDGDDNLVVAGSRVASLMGWKVGDKVNFGTESQARDFQVAAIFTSGDDEENKVFTTLKTAQDLSNRAGQVDKIEVRAITTPENELAKRAAQDPSSLSAQDWETWYCTSYVSSIAYQLEEVMHNASAKPVRQIAESEGVILEKIQLIMLMVAVLATLASSLGIANLVTASVMERAKEIGVMKAIGARNFAIAGQIVTETLIVGLVGGLVGFAGGFGLAQLVGYLVFQSSINMRPMVIPLMALIILATVLVGSLPAIRSLVKLNPTEVLHGR</sequence>
<evidence type="ECO:0000256" key="5">
    <source>
        <dbReference type="ARBA" id="ARBA00023136"/>
    </source>
</evidence>
<feature type="transmembrane region" description="Helical" evidence="7">
    <location>
        <begin position="390"/>
        <end position="411"/>
    </location>
</feature>
<keyword evidence="2" id="KW-1003">Cell membrane</keyword>
<comment type="similarity">
    <text evidence="6">Belongs to the ABC-4 integral membrane protein family.</text>
</comment>
<keyword evidence="4 7" id="KW-1133">Transmembrane helix</keyword>
<evidence type="ECO:0000313" key="13">
    <source>
        <dbReference type="Proteomes" id="UP000582487"/>
    </source>
</evidence>
<dbReference type="Pfam" id="PF02687">
    <property type="entry name" value="FtsX"/>
    <property type="match status" value="1"/>
</dbReference>
<comment type="subcellular location">
    <subcellularLocation>
        <location evidence="1">Cell membrane</location>
        <topology evidence="1">Multi-pass membrane protein</topology>
    </subcellularLocation>
</comment>
<dbReference type="OrthoDB" id="9770036at2"/>
<dbReference type="EMBL" id="JABCUS010000001">
    <property type="protein sequence ID" value="NMX02472.1"/>
    <property type="molecule type" value="Genomic_DNA"/>
</dbReference>
<evidence type="ECO:0000259" key="8">
    <source>
        <dbReference type="Pfam" id="PF02687"/>
    </source>
</evidence>
<dbReference type="Proteomes" id="UP000582487">
    <property type="component" value="Unassembled WGS sequence"/>
</dbReference>
<proteinExistence type="inferred from homology"/>
<feature type="transmembrane region" description="Helical" evidence="7">
    <location>
        <begin position="301"/>
        <end position="323"/>
    </location>
</feature>
<organism evidence="11 12">
    <name type="scientific">Mobiluncus mulieris</name>
    <dbReference type="NCBI Taxonomy" id="2052"/>
    <lineage>
        <taxon>Bacteria</taxon>
        <taxon>Bacillati</taxon>
        <taxon>Actinomycetota</taxon>
        <taxon>Actinomycetes</taxon>
        <taxon>Actinomycetales</taxon>
        <taxon>Actinomycetaceae</taxon>
        <taxon>Mobiluncus</taxon>
    </lineage>
</organism>
<dbReference type="RefSeq" id="WP_004011869.1">
    <property type="nucleotide sequence ID" value="NZ_CAMPNB010000004.1"/>
</dbReference>
<dbReference type="PANTHER" id="PTHR30572:SF4">
    <property type="entry name" value="ABC TRANSPORTER PERMEASE YTRF"/>
    <property type="match status" value="1"/>
</dbReference>
<feature type="transmembrane region" description="Helical" evidence="7">
    <location>
        <begin position="344"/>
        <end position="370"/>
    </location>
</feature>
<feature type="transmembrane region" description="Helical" evidence="7">
    <location>
        <begin position="20"/>
        <end position="41"/>
    </location>
</feature>
<evidence type="ECO:0000259" key="9">
    <source>
        <dbReference type="Pfam" id="PF12704"/>
    </source>
</evidence>
<evidence type="ECO:0000313" key="10">
    <source>
        <dbReference type="EMBL" id="NMW92921.1"/>
    </source>
</evidence>
<evidence type="ECO:0000256" key="7">
    <source>
        <dbReference type="SAM" id="Phobius"/>
    </source>
</evidence>
<accession>A0A2J9KSC0</accession>
<dbReference type="InterPro" id="IPR050250">
    <property type="entry name" value="Macrolide_Exporter_MacB"/>
</dbReference>
<comment type="caution">
    <text evidence="11">The sequence shown here is derived from an EMBL/GenBank/DDBJ whole genome shotgun (WGS) entry which is preliminary data.</text>
</comment>
<dbReference type="EMBL" id="JABCUV010000003">
    <property type="protein sequence ID" value="NMW92921.1"/>
    <property type="molecule type" value="Genomic_DNA"/>
</dbReference>
<gene>
    <name evidence="10" type="ORF">HHJ74_04290</name>
    <name evidence="11" type="ORF">HHJ77_00610</name>
</gene>
<keyword evidence="3 7" id="KW-0812">Transmembrane</keyword>
<dbReference type="AlphaFoldDB" id="A0A2J9KSC0"/>
<dbReference type="Pfam" id="PF12704">
    <property type="entry name" value="MacB_PCD"/>
    <property type="match status" value="1"/>
</dbReference>
<feature type="domain" description="ABC3 transporter permease C-terminal" evidence="8">
    <location>
        <begin position="305"/>
        <end position="419"/>
    </location>
</feature>
<evidence type="ECO:0000313" key="12">
    <source>
        <dbReference type="Proteomes" id="UP000575397"/>
    </source>
</evidence>
<dbReference type="PANTHER" id="PTHR30572">
    <property type="entry name" value="MEMBRANE COMPONENT OF TRANSPORTER-RELATED"/>
    <property type="match status" value="1"/>
</dbReference>
<evidence type="ECO:0000256" key="2">
    <source>
        <dbReference type="ARBA" id="ARBA00022475"/>
    </source>
</evidence>
<dbReference type="Proteomes" id="UP000575397">
    <property type="component" value="Unassembled WGS sequence"/>
</dbReference>
<protein>
    <submittedName>
        <fullName evidence="11">ABC transporter permease</fullName>
    </submittedName>
</protein>
<dbReference type="InterPro" id="IPR003838">
    <property type="entry name" value="ABC3_permease_C"/>
</dbReference>
<evidence type="ECO:0000256" key="1">
    <source>
        <dbReference type="ARBA" id="ARBA00004651"/>
    </source>
</evidence>
<evidence type="ECO:0000256" key="6">
    <source>
        <dbReference type="ARBA" id="ARBA00038076"/>
    </source>
</evidence>
<evidence type="ECO:0000313" key="11">
    <source>
        <dbReference type="EMBL" id="NMX02472.1"/>
    </source>
</evidence>
<reference evidence="12 13" key="1">
    <citation type="submission" date="2020-04" db="EMBL/GenBank/DDBJ databases">
        <title>Antimicrobial susceptibility and clonality of vaginal-derived multi-drug resistant Mobiluncus isolates in China.</title>
        <authorList>
            <person name="Zhang X."/>
        </authorList>
    </citation>
    <scope>NUCLEOTIDE SEQUENCE [LARGE SCALE GENOMIC DNA]</scope>
    <source>
        <strain evidence="11 12">12</strain>
        <strain evidence="10 13">7</strain>
    </source>
</reference>
<evidence type="ECO:0000256" key="3">
    <source>
        <dbReference type="ARBA" id="ARBA00022692"/>
    </source>
</evidence>
<keyword evidence="5 7" id="KW-0472">Membrane</keyword>
<dbReference type="InterPro" id="IPR025857">
    <property type="entry name" value="MacB_PCD"/>
</dbReference>
<dbReference type="GO" id="GO:0005886">
    <property type="term" value="C:plasma membrane"/>
    <property type="evidence" value="ECO:0007669"/>
    <property type="project" value="UniProtKB-SubCell"/>
</dbReference>